<reference evidence="2" key="1">
    <citation type="submission" date="2023-07" db="EMBL/GenBank/DDBJ databases">
        <title>Whole genome shotgun sequence of Streptomyces nojiriensis NBRC 13794.</title>
        <authorList>
            <person name="Komaki H."/>
            <person name="Tamura T."/>
        </authorList>
    </citation>
    <scope>NUCLEOTIDE SEQUENCE [LARGE SCALE GENOMIC DNA]</scope>
    <source>
        <strain evidence="2">NBRC 13794</strain>
    </source>
</reference>
<gene>
    <name evidence="1" type="ORF">Snoj_36660</name>
</gene>
<comment type="caution">
    <text evidence="1">The sequence shown here is derived from an EMBL/GenBank/DDBJ whole genome shotgun (WGS) entry which is preliminary data.</text>
</comment>
<name>A0ABQ3SNM6_9ACTN</name>
<dbReference type="RefSeq" id="WP_308431079.1">
    <property type="nucleotide sequence ID" value="NZ_BMRL01000011.1"/>
</dbReference>
<dbReference type="EMBL" id="BNEC01000005">
    <property type="protein sequence ID" value="GHI69748.1"/>
    <property type="molecule type" value="Genomic_DNA"/>
</dbReference>
<proteinExistence type="predicted"/>
<dbReference type="Proteomes" id="UP000613974">
    <property type="component" value="Unassembled WGS sequence"/>
</dbReference>
<evidence type="ECO:0000313" key="2">
    <source>
        <dbReference type="Proteomes" id="UP000613974"/>
    </source>
</evidence>
<accession>A0ABQ3SNM6</accession>
<evidence type="ECO:0000313" key="1">
    <source>
        <dbReference type="EMBL" id="GHI69748.1"/>
    </source>
</evidence>
<keyword evidence="2" id="KW-1185">Reference proteome</keyword>
<organism evidence="1 2">
    <name type="scientific">Streptomyces nojiriensis</name>
    <dbReference type="NCBI Taxonomy" id="66374"/>
    <lineage>
        <taxon>Bacteria</taxon>
        <taxon>Bacillati</taxon>
        <taxon>Actinomycetota</taxon>
        <taxon>Actinomycetes</taxon>
        <taxon>Kitasatosporales</taxon>
        <taxon>Streptomycetaceae</taxon>
        <taxon>Streptomyces</taxon>
    </lineage>
</organism>
<protein>
    <submittedName>
        <fullName evidence="1">Uncharacterized protein</fullName>
    </submittedName>
</protein>
<sequence>MAVDTGLGLPDRGFLDALGSVIGPADVRWIRLTHRAAPRHRPGPAQPVRLTRLAGVTAHRAAPLPLRG</sequence>
<dbReference type="GeneID" id="95595200"/>